<evidence type="ECO:0000313" key="2">
    <source>
        <dbReference type="EMBL" id="MST75437.1"/>
    </source>
</evidence>
<keyword evidence="2" id="KW-0808">Transferase</keyword>
<protein>
    <submittedName>
        <fullName evidence="2">NTP transferase domain-containing protein</fullName>
    </submittedName>
</protein>
<dbReference type="RefSeq" id="WP_154430405.1">
    <property type="nucleotide sequence ID" value="NZ_VUNI01000018.1"/>
</dbReference>
<dbReference type="PANTHER" id="PTHR43777">
    <property type="entry name" value="MOLYBDENUM COFACTOR CYTIDYLYLTRANSFERASE"/>
    <property type="match status" value="1"/>
</dbReference>
<proteinExistence type="predicted"/>
<evidence type="ECO:0000313" key="3">
    <source>
        <dbReference type="Proteomes" id="UP000474024"/>
    </source>
</evidence>
<dbReference type="EMBL" id="VUNI01000018">
    <property type="protein sequence ID" value="MST75437.1"/>
    <property type="molecule type" value="Genomic_DNA"/>
</dbReference>
<dbReference type="Gene3D" id="3.90.550.10">
    <property type="entry name" value="Spore Coat Polysaccharide Biosynthesis Protein SpsA, Chain A"/>
    <property type="match status" value="1"/>
</dbReference>
<dbReference type="GO" id="GO:0016779">
    <property type="term" value="F:nucleotidyltransferase activity"/>
    <property type="evidence" value="ECO:0007669"/>
    <property type="project" value="UniProtKB-ARBA"/>
</dbReference>
<accession>A0A6L5YTH3</accession>
<sequence length="219" mass="25479">MRNRIIYLAAGNSVRFGENKLLFPIAGKPMYQYGLFLLFSILEKKEEYELIVATQYPQIYEEVSQLKLQREKIADRVYPLLTKQSRLGMSYTIREAIEYGWTIPEKTDFSNCIYGNERKIWQEGPNYDTFMVADQPYMTEVSLLGFMEGMTNSGKMVGCVTEKDQYGNPVMFRSSLEEELLQLEGDQGGKRIFRKHLDSSYTYPVENECQDIDRLSSLK</sequence>
<keyword evidence="3" id="KW-1185">Reference proteome</keyword>
<comment type="caution">
    <text evidence="2">The sequence shown here is derived from an EMBL/GenBank/DDBJ whole genome shotgun (WGS) entry which is preliminary data.</text>
</comment>
<dbReference type="PANTHER" id="PTHR43777:SF1">
    <property type="entry name" value="MOLYBDENUM COFACTOR CYTIDYLYLTRANSFERASE"/>
    <property type="match status" value="1"/>
</dbReference>
<reference evidence="2 3" key="1">
    <citation type="submission" date="2019-08" db="EMBL/GenBank/DDBJ databases">
        <title>In-depth cultivation of the pig gut microbiome towards novel bacterial diversity and tailored functional studies.</title>
        <authorList>
            <person name="Wylensek D."/>
            <person name="Hitch T.C.A."/>
            <person name="Clavel T."/>
        </authorList>
    </citation>
    <scope>NUCLEOTIDE SEQUENCE [LARGE SCALE GENOMIC DNA]</scope>
    <source>
        <strain evidence="2 3">MUC/MUC-530-WT-4D</strain>
    </source>
</reference>
<dbReference type="InterPro" id="IPR029044">
    <property type="entry name" value="Nucleotide-diphossugar_trans"/>
</dbReference>
<dbReference type="Proteomes" id="UP000474024">
    <property type="component" value="Unassembled WGS sequence"/>
</dbReference>
<organism evidence="2 3">
    <name type="scientific">Roseburia porci</name>
    <dbReference type="NCBI Taxonomy" id="2605790"/>
    <lineage>
        <taxon>Bacteria</taxon>
        <taxon>Bacillati</taxon>
        <taxon>Bacillota</taxon>
        <taxon>Clostridia</taxon>
        <taxon>Lachnospirales</taxon>
        <taxon>Lachnospiraceae</taxon>
        <taxon>Roseburia</taxon>
    </lineage>
</organism>
<dbReference type="InterPro" id="IPR025877">
    <property type="entry name" value="MobA-like_NTP_Trfase"/>
</dbReference>
<evidence type="ECO:0000259" key="1">
    <source>
        <dbReference type="Pfam" id="PF12804"/>
    </source>
</evidence>
<gene>
    <name evidence="2" type="ORF">FYJ75_10475</name>
</gene>
<name>A0A6L5YTH3_9FIRM</name>
<feature type="domain" description="MobA-like NTP transferase" evidence="1">
    <location>
        <begin position="6"/>
        <end position="196"/>
    </location>
</feature>
<dbReference type="SUPFAM" id="SSF53448">
    <property type="entry name" value="Nucleotide-diphospho-sugar transferases"/>
    <property type="match status" value="1"/>
</dbReference>
<dbReference type="AlphaFoldDB" id="A0A6L5YTH3"/>
<dbReference type="Pfam" id="PF12804">
    <property type="entry name" value="NTP_transf_3"/>
    <property type="match status" value="1"/>
</dbReference>